<accession>A0A167BC45</accession>
<dbReference type="PANTHER" id="PTHR30294">
    <property type="entry name" value="MEMBRANE COMPONENT OF ABC TRANSPORTER YHHJ-RELATED"/>
    <property type="match status" value="1"/>
</dbReference>
<dbReference type="InterPro" id="IPR051449">
    <property type="entry name" value="ABC-2_transporter_component"/>
</dbReference>
<feature type="transmembrane region" description="Helical" evidence="6">
    <location>
        <begin position="250"/>
        <end position="271"/>
    </location>
</feature>
<dbReference type="Pfam" id="PF12698">
    <property type="entry name" value="ABC2_membrane_3"/>
    <property type="match status" value="1"/>
</dbReference>
<name>A0A167BC45_9BACL</name>
<dbReference type="GO" id="GO:0140359">
    <property type="term" value="F:ABC-type transporter activity"/>
    <property type="evidence" value="ECO:0007669"/>
    <property type="project" value="InterPro"/>
</dbReference>
<sequence length="366" mass="40492">MLPVFMAQWLKDKRKPFTIILFIGLSILATVIFGDTSQYTQTSVAIFSSGPSAEEIEEKWVDLLNDSDAIKFVITEEGKAREEVAEGRSDVAILLLEKDYRLITSSNMVNIQLVEQQVHKVFAQEAQLAAAAGTENTAKLRNEVEIYLENPPLKVQTQSLNGGEIPNHNMGIQLLFGFTLFIVMFTIGFKVNGITADKVNGVWNRLILSPVSKTAMYVGHLFYSFCVGFFQMLIVFLIFEYVMDYDLGNFQMILTIAAVYTLSMVSLAMLFTGIAKTPEKFNMIFSSIVPIIPVISGVYMAPGSISNPILVFIGDIFPLSHAVDAMLDVTLYNAGWSDIALSCSIMLLIGVVCMGVGVNLVERSKR</sequence>
<organism evidence="8 9">
    <name type="scientific">Paenibacillus crassostreae</name>
    <dbReference type="NCBI Taxonomy" id="1763538"/>
    <lineage>
        <taxon>Bacteria</taxon>
        <taxon>Bacillati</taxon>
        <taxon>Bacillota</taxon>
        <taxon>Bacilli</taxon>
        <taxon>Bacillales</taxon>
        <taxon>Paenibacillaceae</taxon>
        <taxon>Paenibacillus</taxon>
    </lineage>
</organism>
<feature type="transmembrane region" description="Helical" evidence="6">
    <location>
        <begin position="215"/>
        <end position="238"/>
    </location>
</feature>
<reference evidence="8 9" key="1">
    <citation type="submission" date="2016-02" db="EMBL/GenBank/DDBJ databases">
        <title>Paenibacillus sp. LPB0068, isolated from Crassostrea gigas.</title>
        <authorList>
            <person name="Shin S.-K."/>
            <person name="Yi H."/>
        </authorList>
    </citation>
    <scope>NUCLEOTIDE SEQUENCE [LARGE SCALE GENOMIC DNA]</scope>
    <source>
        <strain evidence="8 9">LPB0068</strain>
    </source>
</reference>
<keyword evidence="4 6" id="KW-1133">Transmembrane helix</keyword>
<dbReference type="STRING" id="1763538.LPB68_12640"/>
<feature type="domain" description="ABC-2 type transporter transmembrane" evidence="7">
    <location>
        <begin position="17"/>
        <end position="356"/>
    </location>
</feature>
<keyword evidence="9" id="KW-1185">Reference proteome</keyword>
<dbReference type="RefSeq" id="WP_068660653.1">
    <property type="nucleotide sequence ID" value="NZ_CP017770.1"/>
</dbReference>
<keyword evidence="2" id="KW-1003">Cell membrane</keyword>
<dbReference type="OrthoDB" id="266913at2"/>
<keyword evidence="3 6" id="KW-0812">Transmembrane</keyword>
<comment type="subcellular location">
    <subcellularLocation>
        <location evidence="1">Cell membrane</location>
        <topology evidence="1">Multi-pass membrane protein</topology>
    </subcellularLocation>
</comment>
<evidence type="ECO:0000259" key="7">
    <source>
        <dbReference type="Pfam" id="PF12698"/>
    </source>
</evidence>
<feature type="transmembrane region" description="Helical" evidence="6">
    <location>
        <begin position="283"/>
        <end position="301"/>
    </location>
</feature>
<dbReference type="GO" id="GO:0005886">
    <property type="term" value="C:plasma membrane"/>
    <property type="evidence" value="ECO:0007669"/>
    <property type="project" value="UniProtKB-SubCell"/>
</dbReference>
<proteinExistence type="predicted"/>
<keyword evidence="5 6" id="KW-0472">Membrane</keyword>
<gene>
    <name evidence="8" type="ORF">PNBC_18250</name>
</gene>
<dbReference type="Proteomes" id="UP000077134">
    <property type="component" value="Unassembled WGS sequence"/>
</dbReference>
<evidence type="ECO:0000256" key="4">
    <source>
        <dbReference type="ARBA" id="ARBA00022989"/>
    </source>
</evidence>
<dbReference type="InterPro" id="IPR013525">
    <property type="entry name" value="ABC2_TM"/>
</dbReference>
<feature type="transmembrane region" description="Helical" evidence="6">
    <location>
        <begin position="174"/>
        <end position="194"/>
    </location>
</feature>
<dbReference type="PANTHER" id="PTHR30294:SF29">
    <property type="entry name" value="MULTIDRUG ABC TRANSPORTER PERMEASE YBHS-RELATED"/>
    <property type="match status" value="1"/>
</dbReference>
<evidence type="ECO:0000313" key="8">
    <source>
        <dbReference type="EMBL" id="OAB71934.1"/>
    </source>
</evidence>
<feature type="transmembrane region" description="Helical" evidence="6">
    <location>
        <begin position="339"/>
        <end position="361"/>
    </location>
</feature>
<evidence type="ECO:0000256" key="3">
    <source>
        <dbReference type="ARBA" id="ARBA00022692"/>
    </source>
</evidence>
<protein>
    <submittedName>
        <fullName evidence="8">Multidrug ABC transporter permease</fullName>
    </submittedName>
</protein>
<comment type="caution">
    <text evidence="8">The sequence shown here is derived from an EMBL/GenBank/DDBJ whole genome shotgun (WGS) entry which is preliminary data.</text>
</comment>
<evidence type="ECO:0000256" key="5">
    <source>
        <dbReference type="ARBA" id="ARBA00023136"/>
    </source>
</evidence>
<dbReference type="KEGG" id="pcx:LPB68_12640"/>
<evidence type="ECO:0000256" key="1">
    <source>
        <dbReference type="ARBA" id="ARBA00004651"/>
    </source>
</evidence>
<evidence type="ECO:0000256" key="2">
    <source>
        <dbReference type="ARBA" id="ARBA00022475"/>
    </source>
</evidence>
<dbReference type="AlphaFoldDB" id="A0A167BC45"/>
<dbReference type="EMBL" id="LSFN01000036">
    <property type="protein sequence ID" value="OAB71934.1"/>
    <property type="molecule type" value="Genomic_DNA"/>
</dbReference>
<evidence type="ECO:0000256" key="6">
    <source>
        <dbReference type="SAM" id="Phobius"/>
    </source>
</evidence>
<evidence type="ECO:0000313" key="9">
    <source>
        <dbReference type="Proteomes" id="UP000077134"/>
    </source>
</evidence>